<evidence type="ECO:0000256" key="3">
    <source>
        <dbReference type="ARBA" id="ARBA00022679"/>
    </source>
</evidence>
<dbReference type="STRING" id="5722.A2E3Q8"/>
<dbReference type="RefSeq" id="XP_001324919.1">
    <property type="nucleotide sequence ID" value="XM_001324884.1"/>
</dbReference>
<dbReference type="PANTHER" id="PTHR45700:SF8">
    <property type="entry name" value="HECT-TYPE E3 UBIQUITIN TRANSFERASE"/>
    <property type="match status" value="1"/>
</dbReference>
<evidence type="ECO:0000256" key="5">
    <source>
        <dbReference type="PROSITE-ProRule" id="PRU00104"/>
    </source>
</evidence>
<dbReference type="GO" id="GO:0000209">
    <property type="term" value="P:protein polyubiquitination"/>
    <property type="evidence" value="ECO:0007669"/>
    <property type="project" value="InterPro"/>
</dbReference>
<dbReference type="KEGG" id="tva:4770664"/>
<protein>
    <recommendedName>
        <fullName evidence="2">HECT-type E3 ubiquitin transferase</fullName>
        <ecNumber evidence="2">2.3.2.26</ecNumber>
    </recommendedName>
</protein>
<dbReference type="AlphaFoldDB" id="A2E3Q8"/>
<dbReference type="Pfam" id="PF00632">
    <property type="entry name" value="HECT"/>
    <property type="match status" value="1"/>
</dbReference>
<evidence type="ECO:0000256" key="4">
    <source>
        <dbReference type="ARBA" id="ARBA00022786"/>
    </source>
</evidence>
<dbReference type="EC" id="2.3.2.26" evidence="2"/>
<dbReference type="EMBL" id="DS113297">
    <property type="protein sequence ID" value="EAY12696.1"/>
    <property type="molecule type" value="Genomic_DNA"/>
</dbReference>
<dbReference type="InterPro" id="IPR044611">
    <property type="entry name" value="E3A/B/C-like"/>
</dbReference>
<dbReference type="SMART" id="SM00119">
    <property type="entry name" value="HECTc"/>
    <property type="match status" value="1"/>
</dbReference>
<keyword evidence="8" id="KW-1185">Reference proteome</keyword>
<feature type="domain" description="HECT" evidence="6">
    <location>
        <begin position="53"/>
        <end position="386"/>
    </location>
</feature>
<evidence type="ECO:0000259" key="6">
    <source>
        <dbReference type="PROSITE" id="PS50237"/>
    </source>
</evidence>
<dbReference type="PANTHER" id="PTHR45700">
    <property type="entry name" value="UBIQUITIN-PROTEIN LIGASE E3C"/>
    <property type="match status" value="1"/>
</dbReference>
<evidence type="ECO:0000313" key="7">
    <source>
        <dbReference type="EMBL" id="EAY12696.1"/>
    </source>
</evidence>
<dbReference type="SMR" id="A2E3Q8"/>
<dbReference type="eggNOG" id="KOG0941">
    <property type="taxonomic scope" value="Eukaryota"/>
</dbReference>
<dbReference type="Gene3D" id="3.30.2160.10">
    <property type="entry name" value="Hect, E3 ligase catalytic domain"/>
    <property type="match status" value="1"/>
</dbReference>
<dbReference type="SUPFAM" id="SSF56204">
    <property type="entry name" value="Hect, E3 ligase catalytic domain"/>
    <property type="match status" value="1"/>
</dbReference>
<reference evidence="7" key="2">
    <citation type="journal article" date="2007" name="Science">
        <title>Draft genome sequence of the sexually transmitted pathogen Trichomonas vaginalis.</title>
        <authorList>
            <person name="Carlton J.M."/>
            <person name="Hirt R.P."/>
            <person name="Silva J.C."/>
            <person name="Delcher A.L."/>
            <person name="Schatz M."/>
            <person name="Zhao Q."/>
            <person name="Wortman J.R."/>
            <person name="Bidwell S.L."/>
            <person name="Alsmark U.C.M."/>
            <person name="Besteiro S."/>
            <person name="Sicheritz-Ponten T."/>
            <person name="Noel C.J."/>
            <person name="Dacks J.B."/>
            <person name="Foster P.G."/>
            <person name="Simillion C."/>
            <person name="Van de Peer Y."/>
            <person name="Miranda-Saavedra D."/>
            <person name="Barton G.J."/>
            <person name="Westrop G.D."/>
            <person name="Mueller S."/>
            <person name="Dessi D."/>
            <person name="Fiori P.L."/>
            <person name="Ren Q."/>
            <person name="Paulsen I."/>
            <person name="Zhang H."/>
            <person name="Bastida-Corcuera F.D."/>
            <person name="Simoes-Barbosa A."/>
            <person name="Brown M.T."/>
            <person name="Hayes R.D."/>
            <person name="Mukherjee M."/>
            <person name="Okumura C.Y."/>
            <person name="Schneider R."/>
            <person name="Smith A.J."/>
            <person name="Vanacova S."/>
            <person name="Villalvazo M."/>
            <person name="Haas B.J."/>
            <person name="Pertea M."/>
            <person name="Feldblyum T.V."/>
            <person name="Utterback T.R."/>
            <person name="Shu C.L."/>
            <person name="Osoegawa K."/>
            <person name="de Jong P.J."/>
            <person name="Hrdy I."/>
            <person name="Horvathova L."/>
            <person name="Zubacova Z."/>
            <person name="Dolezal P."/>
            <person name="Malik S.B."/>
            <person name="Logsdon J.M. Jr."/>
            <person name="Henze K."/>
            <person name="Gupta A."/>
            <person name="Wang C.C."/>
            <person name="Dunne R.L."/>
            <person name="Upcroft J.A."/>
            <person name="Upcroft P."/>
            <person name="White O."/>
            <person name="Salzberg S.L."/>
            <person name="Tang P."/>
            <person name="Chiu C.-H."/>
            <person name="Lee Y.-S."/>
            <person name="Embley T.M."/>
            <person name="Coombs G.H."/>
            <person name="Mottram J.C."/>
            <person name="Tachezy J."/>
            <person name="Fraser-Liggett C.M."/>
            <person name="Johnson P.J."/>
        </authorList>
    </citation>
    <scope>NUCLEOTIDE SEQUENCE [LARGE SCALE GENOMIC DNA]</scope>
    <source>
        <strain evidence="7">G3</strain>
    </source>
</reference>
<sequence length="386" mass="46054">MTDYPWMFTEEAKMRYINEAIRKEQFNKEQQTFEIEVDLRNENIMKTVQTIFDPDNFNWKLKLPLVVRDCSGEIDAGGLQREFFRNVEIDSISKETPIFKECLNKYYWFNEDFNDYKMIEVIGTIFGCMIINHWPLSFSFPPPFYKKLLNPEYEFTYEDLSSFINLPSHKANQICHEDFEENSTSSEYEDSDQIPQEFINEPERNNISSIEYSSDNEDKTEEFSGDIENYSINNEYNSYKEEELIKKFNTHFESFLKGFKTMTNNFKLECLYPEELQRLIEGDFIDFDELENLTEYDQINRESHCVKCFWNVVHNRLSSSDKRDLLIFITGSFKVPIGGMINIKICKSEASHCYPYSRTCFRELFIPDISNEDLMHDHILYSIKQK</sequence>
<dbReference type="Gene3D" id="3.30.2410.10">
    <property type="entry name" value="Hect, E3 ligase catalytic domain"/>
    <property type="match status" value="1"/>
</dbReference>
<evidence type="ECO:0000256" key="2">
    <source>
        <dbReference type="ARBA" id="ARBA00012485"/>
    </source>
</evidence>
<dbReference type="InterPro" id="IPR035983">
    <property type="entry name" value="Hect_E3_ubiquitin_ligase"/>
</dbReference>
<dbReference type="VEuPathDB" id="TrichDB:TVAG_117180"/>
<keyword evidence="4 5" id="KW-0833">Ubl conjugation pathway</keyword>
<dbReference type="GO" id="GO:0061630">
    <property type="term" value="F:ubiquitin protein ligase activity"/>
    <property type="evidence" value="ECO:0007669"/>
    <property type="project" value="UniProtKB-EC"/>
</dbReference>
<evidence type="ECO:0000313" key="8">
    <source>
        <dbReference type="Proteomes" id="UP000001542"/>
    </source>
</evidence>
<dbReference type="InParanoid" id="A2E3Q8"/>
<gene>
    <name evidence="7" type="ORF">TVAG_117180</name>
</gene>
<dbReference type="VEuPathDB" id="TrichDB:TVAGG3_0507650"/>
<dbReference type="PROSITE" id="PS50237">
    <property type="entry name" value="HECT"/>
    <property type="match status" value="1"/>
</dbReference>
<reference evidence="7" key="1">
    <citation type="submission" date="2006-10" db="EMBL/GenBank/DDBJ databases">
        <authorList>
            <person name="Amadeo P."/>
            <person name="Zhao Q."/>
            <person name="Wortman J."/>
            <person name="Fraser-Liggett C."/>
            <person name="Carlton J."/>
        </authorList>
    </citation>
    <scope>NUCLEOTIDE SEQUENCE</scope>
    <source>
        <strain evidence="7">G3</strain>
    </source>
</reference>
<name>A2E3Q8_TRIV3</name>
<dbReference type="Proteomes" id="UP000001542">
    <property type="component" value="Unassembled WGS sequence"/>
</dbReference>
<accession>A2E3Q8</accession>
<dbReference type="Gene3D" id="3.90.1750.10">
    <property type="entry name" value="Hect, E3 ligase catalytic domains"/>
    <property type="match status" value="1"/>
</dbReference>
<organism evidence="7 8">
    <name type="scientific">Trichomonas vaginalis (strain ATCC PRA-98 / G3)</name>
    <dbReference type="NCBI Taxonomy" id="412133"/>
    <lineage>
        <taxon>Eukaryota</taxon>
        <taxon>Metamonada</taxon>
        <taxon>Parabasalia</taxon>
        <taxon>Trichomonadida</taxon>
        <taxon>Trichomonadidae</taxon>
        <taxon>Trichomonas</taxon>
    </lineage>
</organism>
<dbReference type="InterPro" id="IPR000569">
    <property type="entry name" value="HECT_dom"/>
</dbReference>
<proteinExistence type="predicted"/>
<dbReference type="GO" id="GO:0005737">
    <property type="term" value="C:cytoplasm"/>
    <property type="evidence" value="ECO:0000318"/>
    <property type="project" value="GO_Central"/>
</dbReference>
<dbReference type="OrthoDB" id="8068875at2759"/>
<feature type="active site" description="Glycyl thioester intermediate" evidence="5">
    <location>
        <position position="360"/>
    </location>
</feature>
<comment type="catalytic activity">
    <reaction evidence="1">
        <text>S-ubiquitinyl-[E2 ubiquitin-conjugating enzyme]-L-cysteine + [acceptor protein]-L-lysine = [E2 ubiquitin-conjugating enzyme]-L-cysteine + N(6)-ubiquitinyl-[acceptor protein]-L-lysine.</text>
        <dbReference type="EC" id="2.3.2.26"/>
    </reaction>
</comment>
<evidence type="ECO:0000256" key="1">
    <source>
        <dbReference type="ARBA" id="ARBA00000885"/>
    </source>
</evidence>
<keyword evidence="3" id="KW-0808">Transferase</keyword>